<feature type="region of interest" description="Disordered" evidence="1">
    <location>
        <begin position="1"/>
        <end position="35"/>
    </location>
</feature>
<dbReference type="EMBL" id="HG713409">
    <property type="protein sequence ID" value="CDJ53781.1"/>
    <property type="molecule type" value="Genomic_DNA"/>
</dbReference>
<gene>
    <name evidence="2" type="ORF">EBH_0059380</name>
</gene>
<evidence type="ECO:0000313" key="3">
    <source>
        <dbReference type="Proteomes" id="UP000030750"/>
    </source>
</evidence>
<dbReference type="AlphaFoldDB" id="U6LUF4"/>
<reference evidence="2" key="1">
    <citation type="submission" date="2013-10" db="EMBL/GenBank/DDBJ databases">
        <title>Genomic analysis of the causative agents of coccidiosis in chickens.</title>
        <authorList>
            <person name="Reid A.J."/>
            <person name="Blake D."/>
            <person name="Billington K."/>
            <person name="Browne H."/>
            <person name="Dunn M."/>
            <person name="Hung S."/>
            <person name="Kawahara F."/>
            <person name="Miranda-Saavedra D."/>
            <person name="Mourier T."/>
            <person name="Nagra H."/>
            <person name="Otto T.D."/>
            <person name="Rawlings N."/>
            <person name="Sanchez A."/>
            <person name="Sanders M."/>
            <person name="Subramaniam C."/>
            <person name="Tay Y."/>
            <person name="Dear P."/>
            <person name="Doerig C."/>
            <person name="Gruber A."/>
            <person name="Parkinson J."/>
            <person name="Shirley M."/>
            <person name="Wan K.L."/>
            <person name="Berriman M."/>
            <person name="Tomley F."/>
            <person name="Pain A."/>
        </authorList>
    </citation>
    <scope>NUCLEOTIDE SEQUENCE [LARGE SCALE GENOMIC DNA]</scope>
    <source>
        <strain evidence="2">Houghton</strain>
    </source>
</reference>
<accession>U6LUF4</accession>
<dbReference type="VEuPathDB" id="ToxoDB:EBH_0059380"/>
<feature type="compositionally biased region" description="Low complexity" evidence="1">
    <location>
        <begin position="22"/>
        <end position="31"/>
    </location>
</feature>
<dbReference type="Proteomes" id="UP000030750">
    <property type="component" value="Unassembled WGS sequence"/>
</dbReference>
<feature type="region of interest" description="Disordered" evidence="1">
    <location>
        <begin position="68"/>
        <end position="88"/>
    </location>
</feature>
<evidence type="ECO:0000256" key="1">
    <source>
        <dbReference type="SAM" id="MobiDB-lite"/>
    </source>
</evidence>
<sequence length="99" mass="10853">MSMSSSSSSSSSDSESEEEAEAAAAAAAVGGAPPGGEGAPRYCWMYINLPRCLLQQTLKEFLEVSEGWEQQQQQQQQQQKQKQQQQVDSYAEFLAKMAD</sequence>
<organism evidence="2 3">
    <name type="scientific">Eimeria brunetti</name>
    <dbReference type="NCBI Taxonomy" id="51314"/>
    <lineage>
        <taxon>Eukaryota</taxon>
        <taxon>Sar</taxon>
        <taxon>Alveolata</taxon>
        <taxon>Apicomplexa</taxon>
        <taxon>Conoidasida</taxon>
        <taxon>Coccidia</taxon>
        <taxon>Eucoccidiorida</taxon>
        <taxon>Eimeriorina</taxon>
        <taxon>Eimeriidae</taxon>
        <taxon>Eimeria</taxon>
    </lineage>
</organism>
<keyword evidence="3" id="KW-1185">Reference proteome</keyword>
<name>U6LUF4_9EIME</name>
<proteinExistence type="predicted"/>
<feature type="compositionally biased region" description="Low complexity" evidence="1">
    <location>
        <begin position="70"/>
        <end position="86"/>
    </location>
</feature>
<protein>
    <submittedName>
        <fullName evidence="2">Uncharacterized protein</fullName>
    </submittedName>
</protein>
<evidence type="ECO:0000313" key="2">
    <source>
        <dbReference type="EMBL" id="CDJ53781.1"/>
    </source>
</evidence>
<reference evidence="2" key="2">
    <citation type="submission" date="2013-10" db="EMBL/GenBank/DDBJ databases">
        <authorList>
            <person name="Aslett M."/>
        </authorList>
    </citation>
    <scope>NUCLEOTIDE SEQUENCE [LARGE SCALE GENOMIC DNA]</scope>
    <source>
        <strain evidence="2">Houghton</strain>
    </source>
</reference>
<feature type="compositionally biased region" description="Low complexity" evidence="1">
    <location>
        <begin position="1"/>
        <end position="13"/>
    </location>
</feature>